<dbReference type="InterPro" id="IPR029052">
    <property type="entry name" value="Metallo-depent_PP-like"/>
</dbReference>
<evidence type="ECO:0000259" key="4">
    <source>
        <dbReference type="Pfam" id="PF09992"/>
    </source>
</evidence>
<evidence type="ECO:0000313" key="5">
    <source>
        <dbReference type="EMBL" id="UVI36033.1"/>
    </source>
</evidence>
<feature type="compositionally biased region" description="Low complexity" evidence="1">
    <location>
        <begin position="1212"/>
        <end position="1225"/>
    </location>
</feature>
<dbReference type="Proteomes" id="UP001064879">
    <property type="component" value="Chromosome"/>
</dbReference>
<dbReference type="PANTHER" id="PTHR40446:SF2">
    <property type="entry name" value="N-ACETYLGLUCOSAMINE-1-PHOSPHODIESTER ALPHA-N-ACETYLGLUCOSAMINIDASE"/>
    <property type="match status" value="1"/>
</dbReference>
<feature type="transmembrane region" description="Helical" evidence="2">
    <location>
        <begin position="1329"/>
        <end position="1350"/>
    </location>
</feature>
<reference evidence="5" key="1">
    <citation type="submission" date="2022-03" db="EMBL/GenBank/DDBJ databases">
        <title>Brevibacterium spongiae sp. nov., isolated from marine sponge.</title>
        <authorList>
            <person name="Li Z."/>
            <person name="Zhang M."/>
        </authorList>
    </citation>
    <scope>NUCLEOTIDE SEQUENCE</scope>
    <source>
        <strain evidence="5">WHS-Z9</strain>
    </source>
</reference>
<evidence type="ECO:0000313" key="6">
    <source>
        <dbReference type="Proteomes" id="UP001064879"/>
    </source>
</evidence>
<feature type="region of interest" description="Disordered" evidence="1">
    <location>
        <begin position="1171"/>
        <end position="1327"/>
    </location>
</feature>
<feature type="compositionally biased region" description="Low complexity" evidence="1">
    <location>
        <begin position="1247"/>
        <end position="1269"/>
    </location>
</feature>
<gene>
    <name evidence="5" type="ORF">L1F31_18280</name>
</gene>
<keyword evidence="5" id="KW-0326">Glycosidase</keyword>
<organism evidence="5 6">
    <name type="scientific">Brevibacterium spongiae</name>
    <dbReference type="NCBI Taxonomy" id="2909672"/>
    <lineage>
        <taxon>Bacteria</taxon>
        <taxon>Bacillati</taxon>
        <taxon>Actinomycetota</taxon>
        <taxon>Actinomycetes</taxon>
        <taxon>Micrococcales</taxon>
        <taxon>Brevibacteriaceae</taxon>
        <taxon>Brevibacterium</taxon>
    </lineage>
</organism>
<dbReference type="EMBL" id="CP093443">
    <property type="protein sequence ID" value="UVI36033.1"/>
    <property type="molecule type" value="Genomic_DNA"/>
</dbReference>
<keyword evidence="6" id="KW-1185">Reference proteome</keyword>
<keyword evidence="2" id="KW-1133">Transmembrane helix</keyword>
<feature type="compositionally biased region" description="Low complexity" evidence="1">
    <location>
        <begin position="51"/>
        <end position="62"/>
    </location>
</feature>
<dbReference type="Gene3D" id="3.60.21.10">
    <property type="match status" value="1"/>
</dbReference>
<dbReference type="InterPro" id="IPR018711">
    <property type="entry name" value="NAGPA"/>
</dbReference>
<evidence type="ECO:0000259" key="3">
    <source>
        <dbReference type="Pfam" id="PF00149"/>
    </source>
</evidence>
<feature type="region of interest" description="Disordered" evidence="1">
    <location>
        <begin position="582"/>
        <end position="604"/>
    </location>
</feature>
<evidence type="ECO:0000256" key="1">
    <source>
        <dbReference type="SAM" id="MobiDB-lite"/>
    </source>
</evidence>
<protein>
    <submittedName>
        <fullName evidence="5">Phosphodiester glycosidase family protein</fullName>
    </submittedName>
</protein>
<feature type="region of interest" description="Disordered" evidence="1">
    <location>
        <begin position="638"/>
        <end position="657"/>
    </location>
</feature>
<keyword evidence="5" id="KW-0378">Hydrolase</keyword>
<accession>A0ABY5SS84</accession>
<dbReference type="SUPFAM" id="SSF56300">
    <property type="entry name" value="Metallo-dependent phosphatases"/>
    <property type="match status" value="1"/>
</dbReference>
<feature type="domain" description="Phosphodiester glycosidase" evidence="4">
    <location>
        <begin position="251"/>
        <end position="425"/>
    </location>
</feature>
<feature type="region of interest" description="Disordered" evidence="1">
    <location>
        <begin position="51"/>
        <end position="72"/>
    </location>
</feature>
<feature type="domain" description="Calcineurin-like phosphoesterase" evidence="3">
    <location>
        <begin position="802"/>
        <end position="991"/>
    </location>
</feature>
<dbReference type="RefSeq" id="WP_265418645.1">
    <property type="nucleotide sequence ID" value="NZ_CP093443.1"/>
</dbReference>
<proteinExistence type="predicted"/>
<feature type="compositionally biased region" description="Gly residues" evidence="1">
    <location>
        <begin position="1279"/>
        <end position="1292"/>
    </location>
</feature>
<dbReference type="InterPro" id="IPR004843">
    <property type="entry name" value="Calcineurin-like_PHP"/>
</dbReference>
<dbReference type="Pfam" id="PF00149">
    <property type="entry name" value="Metallophos"/>
    <property type="match status" value="1"/>
</dbReference>
<sequence>MPSSLHPAWSSTRFSSLGARRSPAFVPAILTTLAVLAALVAPVGTLPGQPGPASAPAYAAPPSDDDLGKDGSALRSAETKHVAPGLELTNFSRLEDGGWNNGNVLTADLTTDSLSMDVRDTGKVAGGGTTSEIMAGGPDGKKAVAAVNGTFFDINKSWAPIYTSVSKEGMRIGSKEPKPALTLEDKKAAVSMLSAAGTLSHDGQETELGGLNNPELSPDSIGVYNEAWGDHTLDRPVGGPDEIAAEVARVTVVDGRVTEASGMVEKAGDPEIPADGQVLLGRDAGAKTLSELEVGDEVDVEIGPSEDVDMGIAGSHQILTDGTVPDLAAGDLEDTAHPRTAVGISKDGSELFVTTIDGRSESSGGMSLEDMGEFFSDIGAFNAVNLDGGGSTTMLARAAGKDAPVVQNDPSDGEQRTVANALVFYSDAPAEQLTDAQIEPELDKQTTVLKGLSRTMKGTGLGANLEPVAASGTFSVDGGVKLGESDEASARVTGESTGKGRVSFEVGGHTARKELDVIGEPVGLWPSARTINLEDAEDSQSVSLTGYDSEGRRSLIETDDIEVDADEGLRVDTDSLGELVVSADPDTAAKSADSRDGEPTSGNLKLTVGDVTTTIPVTVGTESNEVLDFSDTSAFTDGKDRATGSFAAGEPSPEGTPSIDLKYDFSTSSATRGYYLIPKEPVKLEGNTVAFEMMVRGDGTGAWPRLQVSTPDGTVTNIDGDHITFDGWQKVRFTVPEGLSQPLTLERIRMMETRSAEKYTGDISISDLRAISTPETDDPAASARHDPALLTNGTVKDRPQNIAVMSDAQFVATDPDSAAVEGARRTLKEIRAAKPDLLVINGDLVDEASPADFELAKSIIDEEWDDSIPYVYVPGNHEIMGGEIENFEAAFGSPTGERTVGRTKMVTLNSSDGTLNGSDDAQLNMLEDALDEVAESDELTGITVFFHHPPQDPLPSKTSQLADRREAEELEKKLGEFRKDSGKSAAVINGHVGAFHGSAVEGVSYLINGNSGKDPAGTPATGGFTGWTMLGIDPGVGDVGDNPTTADRVGWLAAETKPRVDSISLEAPGSLAPGQSAEVAASFKQGERTVPVGWPATAQWGGEGVVVDSGAEAAMQKAMGAKVSAQAAESSAPEAASDVVRVNPATGQITAENPGTATVEVTVNGKTAKATVEVAGEEPPPGPGDDDGSEDSSGSSEGSDDNTGDEDGGSDGASSAGGDAASSDGPNDDEAKDGGANDGGSSEGSDDGASSESSAAADRGSSSDGAADGTDGDSDRSGSGSGGDSDGAGSGTGASSEGSSTASAGSGANADSSGSGSSDGDLPRTGGPVLLIALLGALLVIGGIIAVHAARARVDARRPS</sequence>
<evidence type="ECO:0000256" key="2">
    <source>
        <dbReference type="SAM" id="Phobius"/>
    </source>
</evidence>
<name>A0ABY5SS84_9MICO</name>
<keyword evidence="2" id="KW-0812">Transmembrane</keyword>
<feature type="compositionally biased region" description="Acidic residues" evidence="1">
    <location>
        <begin position="1198"/>
        <end position="1209"/>
    </location>
</feature>
<dbReference type="GO" id="GO:0016798">
    <property type="term" value="F:hydrolase activity, acting on glycosyl bonds"/>
    <property type="evidence" value="ECO:0007669"/>
    <property type="project" value="UniProtKB-KW"/>
</dbReference>
<dbReference type="Pfam" id="PF09992">
    <property type="entry name" value="NAGPA"/>
    <property type="match status" value="1"/>
</dbReference>
<feature type="compositionally biased region" description="Low complexity" evidence="1">
    <location>
        <begin position="1293"/>
        <end position="1320"/>
    </location>
</feature>
<dbReference type="PANTHER" id="PTHR40446">
    <property type="entry name" value="N-ACETYLGLUCOSAMINE-1-PHOSPHODIESTER ALPHA-N-ACETYLGLUCOSAMINIDASE"/>
    <property type="match status" value="1"/>
</dbReference>
<keyword evidence="2" id="KW-0472">Membrane</keyword>